<dbReference type="NCBIfam" id="TIGR00254">
    <property type="entry name" value="GGDEF"/>
    <property type="match status" value="1"/>
</dbReference>
<keyword evidence="9" id="KW-0902">Two-component regulatory system</keyword>
<protein>
    <submittedName>
        <fullName evidence="13">EAL domain-containing protein</fullName>
    </submittedName>
</protein>
<keyword evidence="3" id="KW-1003">Cell membrane</keyword>
<sequence>MMRVWRFSRMVLVLQLALLTTVAVILLTTAYMGAQQALEQGSRQAHARDQRVLDSLIESELRNIRRYSLGLVERDSLSRALSDGDASAVTAVLDSLRDDNEAQRIDALVVETDDEAFVSTSVSLLGTPLPLVALSRQPAPLSTWSTVNARVEGRHYSLLRLTRPILESSLGRVVGRLHVFVQINDNFWITNALQTLFGARATVLGHDGAVLDALAQKPGQLDALEVMDSVDDSVVTTPQGVVREHVLQVGNSDRYRVRSLLPDDSFAALRDTYMSSILYATLLVLGLGVALMLVLRRLSSRALDNLVSYAERVPQSGVPTPFPGGRFLEFNRVGKAFEAMLTRIREHDKYLSGILEHSPDLVFVKDLENRYRLVNERYAWAVHSTPEAMLQSRADDALDEEVVVLATESDQQLLHELKPVKYKTELATPDGIHRYLVTKFPIYDDQGRPYLVGGIATDITGITQAREQLQLAHQVFAETSEAIIVLDDNHRTLLANRAFGEMSGHDESRATAAIRDFLMRHPEVTYHLSRGHRWQGQCDLQQNGGGSLPVLVSVTSLPPTEGERHHVLLFSDITSLKVAEQRLERLAWYDPLTGLANRSLFTLKLDEALQGEASKETGVIFIDIDHFKDINDTHGHSLGDELLCQVADRLRHCVQSRDTVARFGGDEFTILLRGITQEGQAMAIARRILRALSEPYDLGIASCFSTASLGITLASRHGCSVEALVRNADQAMYEAKSLGRQKVVLFDPSIDERHQLRLRYEAGLRKAIDNGELYVHFQPRFDIAGQRVVGAEALVRWQSEEYGPVPPSTFIPIAENSRLIVDIGHLVLKEACRQAARWAEAGYPVPVSVNLSPRQLHEGELIRDIQGAIQQADLPPQLLELEITETHLMDNVDQVLPVLHQIRAMGLGLAIDDFGTGYSSLTYLKRLPIEILKIDRSFITDVPGDVDDEVLVSAIISMSHSLNFRVVAEGVETEAQRAFLEGLGCDEVQGFLLGRPESAGKLLGKLRRCDATASP</sequence>
<dbReference type="PANTHER" id="PTHR44757">
    <property type="entry name" value="DIGUANYLATE CYCLASE DGCP"/>
    <property type="match status" value="1"/>
</dbReference>
<dbReference type="InterPro" id="IPR000160">
    <property type="entry name" value="GGDEF_dom"/>
</dbReference>
<dbReference type="Pfam" id="PF08448">
    <property type="entry name" value="PAS_4"/>
    <property type="match status" value="1"/>
</dbReference>
<dbReference type="InterPro" id="IPR029151">
    <property type="entry name" value="Sensor-like_sf"/>
</dbReference>
<dbReference type="InterPro" id="IPR001633">
    <property type="entry name" value="EAL_dom"/>
</dbReference>
<name>A0A3S0K1R0_9GAMM</name>
<dbReference type="InterPro" id="IPR052155">
    <property type="entry name" value="Biofilm_reg_signaling"/>
</dbReference>
<dbReference type="GO" id="GO:0016791">
    <property type="term" value="F:phosphatase activity"/>
    <property type="evidence" value="ECO:0007669"/>
    <property type="project" value="InterPro"/>
</dbReference>
<dbReference type="InterPro" id="IPR029787">
    <property type="entry name" value="Nucleotide_cyclase"/>
</dbReference>
<keyword evidence="7" id="KW-0418">Kinase</keyword>
<dbReference type="Pfam" id="PF00563">
    <property type="entry name" value="EAL"/>
    <property type="match status" value="1"/>
</dbReference>
<dbReference type="GO" id="GO:0000160">
    <property type="term" value="P:phosphorelay signal transduction system"/>
    <property type="evidence" value="ECO:0007669"/>
    <property type="project" value="UniProtKB-KW"/>
</dbReference>
<keyword evidence="8" id="KW-0067">ATP-binding</keyword>
<reference evidence="13 14" key="1">
    <citation type="submission" date="2018-12" db="EMBL/GenBank/DDBJ databases">
        <authorList>
            <person name="Yu L."/>
        </authorList>
    </citation>
    <scope>NUCLEOTIDE SEQUENCE [LARGE SCALE GENOMIC DNA]</scope>
    <source>
        <strain evidence="13 14">11S</strain>
    </source>
</reference>
<dbReference type="InterPro" id="IPR035965">
    <property type="entry name" value="PAS-like_dom_sf"/>
</dbReference>
<evidence type="ECO:0000256" key="7">
    <source>
        <dbReference type="ARBA" id="ARBA00022777"/>
    </source>
</evidence>
<dbReference type="AlphaFoldDB" id="A0A3S0K1R0"/>
<dbReference type="EMBL" id="RXNS01000014">
    <property type="protein sequence ID" value="RTR01092.1"/>
    <property type="molecule type" value="Genomic_DNA"/>
</dbReference>
<dbReference type="InterPro" id="IPR000014">
    <property type="entry name" value="PAS"/>
</dbReference>
<dbReference type="PROSITE" id="PS50113">
    <property type="entry name" value="PAC"/>
    <property type="match status" value="1"/>
</dbReference>
<dbReference type="Pfam" id="PF00990">
    <property type="entry name" value="GGDEF"/>
    <property type="match status" value="1"/>
</dbReference>
<comment type="caution">
    <text evidence="13">The sequence shown here is derived from an EMBL/GenBank/DDBJ whole genome shotgun (WGS) entry which is preliminary data.</text>
</comment>
<dbReference type="PROSITE" id="PS50887">
    <property type="entry name" value="GGDEF"/>
    <property type="match status" value="1"/>
</dbReference>
<gene>
    <name evidence="13" type="ORF">EKG36_14610</name>
</gene>
<proteinExistence type="predicted"/>
<keyword evidence="14" id="KW-1185">Reference proteome</keyword>
<keyword evidence="3" id="KW-0997">Cell inner membrane</keyword>
<dbReference type="Pfam" id="PF13188">
    <property type="entry name" value="PAS_8"/>
    <property type="match status" value="1"/>
</dbReference>
<dbReference type="GO" id="GO:0004673">
    <property type="term" value="F:protein histidine kinase activity"/>
    <property type="evidence" value="ECO:0007669"/>
    <property type="project" value="InterPro"/>
</dbReference>
<evidence type="ECO:0000256" key="9">
    <source>
        <dbReference type="ARBA" id="ARBA00023012"/>
    </source>
</evidence>
<dbReference type="Proteomes" id="UP000267400">
    <property type="component" value="Unassembled WGS sequence"/>
</dbReference>
<evidence type="ECO:0000256" key="3">
    <source>
        <dbReference type="ARBA" id="ARBA00022519"/>
    </source>
</evidence>
<evidence type="ECO:0000313" key="14">
    <source>
        <dbReference type="Proteomes" id="UP000267400"/>
    </source>
</evidence>
<dbReference type="SMART" id="SM00091">
    <property type="entry name" value="PAS"/>
    <property type="match status" value="2"/>
</dbReference>
<dbReference type="PROSITE" id="PS50883">
    <property type="entry name" value="EAL"/>
    <property type="match status" value="1"/>
</dbReference>
<dbReference type="InterPro" id="IPR043128">
    <property type="entry name" value="Rev_trsase/Diguanyl_cyclase"/>
</dbReference>
<evidence type="ECO:0000256" key="8">
    <source>
        <dbReference type="ARBA" id="ARBA00022840"/>
    </source>
</evidence>
<feature type="domain" description="EAL" evidence="11">
    <location>
        <begin position="757"/>
        <end position="1010"/>
    </location>
</feature>
<evidence type="ECO:0000256" key="5">
    <source>
        <dbReference type="ARBA" id="ARBA00022679"/>
    </source>
</evidence>
<evidence type="ECO:0000313" key="13">
    <source>
        <dbReference type="EMBL" id="RTR01092.1"/>
    </source>
</evidence>
<dbReference type="GO" id="GO:0005886">
    <property type="term" value="C:plasma membrane"/>
    <property type="evidence" value="ECO:0007669"/>
    <property type="project" value="UniProtKB-SubCell"/>
</dbReference>
<dbReference type="CDD" id="cd01948">
    <property type="entry name" value="EAL"/>
    <property type="match status" value="1"/>
</dbReference>
<dbReference type="SMART" id="SM00267">
    <property type="entry name" value="GGDEF"/>
    <property type="match status" value="1"/>
</dbReference>
<dbReference type="SUPFAM" id="SSF141868">
    <property type="entry name" value="EAL domain-like"/>
    <property type="match status" value="1"/>
</dbReference>
<dbReference type="InterPro" id="IPR035919">
    <property type="entry name" value="EAL_sf"/>
</dbReference>
<dbReference type="GO" id="GO:0005524">
    <property type="term" value="F:ATP binding"/>
    <property type="evidence" value="ECO:0007669"/>
    <property type="project" value="UniProtKB-KW"/>
</dbReference>
<dbReference type="InterPro" id="IPR013656">
    <property type="entry name" value="PAS_4"/>
</dbReference>
<evidence type="ECO:0000256" key="6">
    <source>
        <dbReference type="ARBA" id="ARBA00022741"/>
    </source>
</evidence>
<dbReference type="SUPFAM" id="SSF103190">
    <property type="entry name" value="Sensory domain-like"/>
    <property type="match status" value="1"/>
</dbReference>
<dbReference type="SUPFAM" id="SSF55785">
    <property type="entry name" value="PYP-like sensor domain (PAS domain)"/>
    <property type="match status" value="2"/>
</dbReference>
<dbReference type="Pfam" id="PF09308">
    <property type="entry name" value="LuxQ-periplasm"/>
    <property type="match status" value="1"/>
</dbReference>
<dbReference type="SUPFAM" id="SSF55073">
    <property type="entry name" value="Nucleotide cyclase"/>
    <property type="match status" value="1"/>
</dbReference>
<dbReference type="InterPro" id="IPR015387">
    <property type="entry name" value="LuxQ-periplasm_dom"/>
</dbReference>
<keyword evidence="5" id="KW-0808">Transferase</keyword>
<dbReference type="Gene3D" id="3.30.450.20">
    <property type="entry name" value="PAS domain"/>
    <property type="match status" value="2"/>
</dbReference>
<dbReference type="PANTHER" id="PTHR44757:SF2">
    <property type="entry name" value="BIOFILM ARCHITECTURE MAINTENANCE PROTEIN MBAA"/>
    <property type="match status" value="1"/>
</dbReference>
<evidence type="ECO:0000256" key="4">
    <source>
        <dbReference type="ARBA" id="ARBA00022553"/>
    </source>
</evidence>
<dbReference type="InterPro" id="IPR043056">
    <property type="entry name" value="LuxQ-periplasm_N"/>
</dbReference>
<feature type="domain" description="GGDEF" evidence="12">
    <location>
        <begin position="615"/>
        <end position="748"/>
    </location>
</feature>
<organism evidence="13 14">
    <name type="scientific">Halomonas nitroreducens</name>
    <dbReference type="NCBI Taxonomy" id="447425"/>
    <lineage>
        <taxon>Bacteria</taxon>
        <taxon>Pseudomonadati</taxon>
        <taxon>Pseudomonadota</taxon>
        <taxon>Gammaproteobacteria</taxon>
        <taxon>Oceanospirillales</taxon>
        <taxon>Halomonadaceae</taxon>
        <taxon>Halomonas</taxon>
    </lineage>
</organism>
<feature type="domain" description="PAC" evidence="10">
    <location>
        <begin position="420"/>
        <end position="471"/>
    </location>
</feature>
<evidence type="ECO:0000259" key="10">
    <source>
        <dbReference type="PROSITE" id="PS50113"/>
    </source>
</evidence>
<comment type="cofactor">
    <cofactor evidence="1">
        <name>Mg(2+)</name>
        <dbReference type="ChEBI" id="CHEBI:18420"/>
    </cofactor>
</comment>
<dbReference type="NCBIfam" id="TIGR00229">
    <property type="entry name" value="sensory_box"/>
    <property type="match status" value="2"/>
</dbReference>
<dbReference type="FunFam" id="3.30.70.270:FF:000001">
    <property type="entry name" value="Diguanylate cyclase domain protein"/>
    <property type="match status" value="1"/>
</dbReference>
<dbReference type="Gene3D" id="3.30.70.270">
    <property type="match status" value="1"/>
</dbReference>
<dbReference type="SMART" id="SM00052">
    <property type="entry name" value="EAL"/>
    <property type="match status" value="1"/>
</dbReference>
<dbReference type="Gene3D" id="3.20.20.450">
    <property type="entry name" value="EAL domain"/>
    <property type="match status" value="1"/>
</dbReference>
<dbReference type="InterPro" id="IPR000700">
    <property type="entry name" value="PAS-assoc_C"/>
</dbReference>
<evidence type="ECO:0000256" key="2">
    <source>
        <dbReference type="ARBA" id="ARBA00004429"/>
    </source>
</evidence>
<keyword evidence="4" id="KW-0597">Phosphoprotein</keyword>
<evidence type="ECO:0000259" key="12">
    <source>
        <dbReference type="PROSITE" id="PS50887"/>
    </source>
</evidence>
<comment type="subcellular location">
    <subcellularLocation>
        <location evidence="2">Cell inner membrane</location>
        <topology evidence="2">Multi-pass membrane protein</topology>
    </subcellularLocation>
</comment>
<evidence type="ECO:0000256" key="1">
    <source>
        <dbReference type="ARBA" id="ARBA00001946"/>
    </source>
</evidence>
<keyword evidence="6" id="KW-0547">Nucleotide-binding</keyword>
<accession>A0A3S0K1R0</accession>
<keyword evidence="3" id="KW-0472">Membrane</keyword>
<dbReference type="OrthoDB" id="8416215at2"/>
<dbReference type="CDD" id="cd01949">
    <property type="entry name" value="GGDEF"/>
    <property type="match status" value="1"/>
</dbReference>
<evidence type="ECO:0000259" key="11">
    <source>
        <dbReference type="PROSITE" id="PS50883"/>
    </source>
</evidence>
<dbReference type="Gene3D" id="3.30.450.220">
    <property type="entry name" value="LuxQ periplasmic domain, N-terminal subdomain"/>
    <property type="match status" value="1"/>
</dbReference>